<sequence length="179" mass="20934">MKAEIPFIIFKTKKGMFAMDLYLINRVEKFERIATLIRRAENIRQASFVPEEAERWEEEFEGFLKRLLEITRIRSGKIMNKRLGKMRRWNIFRLLGIPTGHSRHISEEERLARDNREALLALSILENIIKGDISVIGYGVAEIEIKGKKVYINGRVDPVYTELIKTDMRAAMALLELVR</sequence>
<dbReference type="RefSeq" id="WP_068322270.1">
    <property type="nucleotide sequence ID" value="NZ_CP010835.1"/>
</dbReference>
<dbReference type="STRING" id="1609559.TQ32_06040"/>
<dbReference type="Proteomes" id="UP000070587">
    <property type="component" value="Chromosome"/>
</dbReference>
<dbReference type="EMBL" id="CP010835">
    <property type="protein sequence ID" value="AMM54083.1"/>
    <property type="molecule type" value="Genomic_DNA"/>
</dbReference>
<dbReference type="KEGG" id="pyc:TQ32_06040"/>
<dbReference type="AlphaFoldDB" id="A0A127B9R0"/>
<dbReference type="OrthoDB" id="86024at2157"/>
<evidence type="ECO:0000313" key="1">
    <source>
        <dbReference type="EMBL" id="AMM54083.1"/>
    </source>
</evidence>
<proteinExistence type="predicted"/>
<dbReference type="GeneID" id="28491376"/>
<accession>A0A127B9R0</accession>
<dbReference type="PATRIC" id="fig|1609559.3.peg.1264"/>
<evidence type="ECO:0000313" key="2">
    <source>
        <dbReference type="Proteomes" id="UP000070587"/>
    </source>
</evidence>
<reference evidence="2" key="1">
    <citation type="submission" date="2015-02" db="EMBL/GenBank/DDBJ databases">
        <title>Pyrococcus kukulkanii sp. nov., a novel hyperthermophilic archaeon isolated from a deep-sea hydrothermal vent at the Guaymas Basin.</title>
        <authorList>
            <person name="Oger P.M."/>
            <person name="Callac N."/>
            <person name="Jebbar M."/>
            <person name="Godfroy A."/>
        </authorList>
    </citation>
    <scope>NUCLEOTIDE SEQUENCE [LARGE SCALE GENOMIC DNA]</scope>
    <source>
        <strain evidence="2">NCB100</strain>
    </source>
</reference>
<gene>
    <name evidence="1" type="ORF">TQ32_06040</name>
</gene>
<protein>
    <submittedName>
        <fullName evidence="1">Uncharacterized protein</fullName>
    </submittedName>
</protein>
<reference evidence="1 2" key="2">
    <citation type="journal article" date="2016" name="Int. J. Syst. Evol. Microbiol.">
        <title>Pyrococcus kukulkanii sp. nov., a hyperthermophilic, piezophilic archaeon isolated from a deep-sea hydrothermal vent.</title>
        <authorList>
            <person name="Callac N."/>
            <person name="Oger P."/>
            <person name="Lesongeur F."/>
            <person name="Rattray J.E."/>
            <person name="Vannier P."/>
            <person name="Michoud G."/>
            <person name="Beauverger M."/>
            <person name="Gayet N."/>
            <person name="Rouxel O."/>
            <person name="Jebbar M."/>
            <person name="Godfroy A."/>
        </authorList>
    </citation>
    <scope>NUCLEOTIDE SEQUENCE [LARGE SCALE GENOMIC DNA]</scope>
    <source>
        <strain evidence="1 2">NCB100</strain>
    </source>
</reference>
<organism evidence="1 2">
    <name type="scientific">Pyrococcus kukulkanii</name>
    <dbReference type="NCBI Taxonomy" id="1609559"/>
    <lineage>
        <taxon>Archaea</taxon>
        <taxon>Methanobacteriati</taxon>
        <taxon>Methanobacteriota</taxon>
        <taxon>Thermococci</taxon>
        <taxon>Thermococcales</taxon>
        <taxon>Thermococcaceae</taxon>
        <taxon>Pyrococcus</taxon>
    </lineage>
</organism>
<name>A0A127B9R0_9EURY</name>